<dbReference type="InterPro" id="IPR000182">
    <property type="entry name" value="GNAT_dom"/>
</dbReference>
<dbReference type="SUPFAM" id="SSF53633">
    <property type="entry name" value="Carbamate kinase-like"/>
    <property type="match status" value="1"/>
</dbReference>
<dbReference type="InterPro" id="IPR016181">
    <property type="entry name" value="Acyl_CoA_acyltransferase"/>
</dbReference>
<dbReference type="GO" id="GO:0005737">
    <property type="term" value="C:cytoplasm"/>
    <property type="evidence" value="ECO:0007669"/>
    <property type="project" value="InterPro"/>
</dbReference>
<keyword evidence="5" id="KW-0012">Acyltransferase</keyword>
<evidence type="ECO:0000256" key="6">
    <source>
        <dbReference type="ARBA" id="ARBA00048372"/>
    </source>
</evidence>
<sequence>MSKHSLDPELSGFIHNLRAALPYLEEFDQKTFVIYLSGELIEVQNSRVIEDLALLQQVGIRIVLVHGAELQIRNLYASQGLDYHTEDGIFVAEETNMPFIEQAVSSANWKLLSRLRSCARQLQPFTGHFLLAEKKNFSGNNDSHFTGSVCGIDLETLRQAAADSKLAIIPPFSLGEKGRLWILDPIQVAFEVATRLRAKKLIVLDTFPLPNFDNTDSSEITTDSISKWLKKEPDLPLAQKIQLTAMTDACVRGVERCHLLDGSIEGALLAELLTPKGAGVMITNSSYKRIRPARLNDLQSIMEILSSPAQHSAIVSRTPEYIERQIDNYLVYCVDEDVVGCCEIIQYGDGSAAEIASLAVDKSYRNQGIGSELVREAVKELRSGDIKLVFALSTAVSHIFTQCGFEQISPEELPEEKRKNYEFQESIVYGRRLD</sequence>
<dbReference type="InterPro" id="IPR001048">
    <property type="entry name" value="Asp/Glu/Uridylate_kinase"/>
</dbReference>
<dbReference type="Pfam" id="PF00583">
    <property type="entry name" value="Acetyltransf_1"/>
    <property type="match status" value="1"/>
</dbReference>
<dbReference type="EMBL" id="UINC01022939">
    <property type="protein sequence ID" value="SVA93595.1"/>
    <property type="molecule type" value="Genomic_DNA"/>
</dbReference>
<evidence type="ECO:0000256" key="5">
    <source>
        <dbReference type="ARBA" id="ARBA00023315"/>
    </source>
</evidence>
<dbReference type="PROSITE" id="PS51186">
    <property type="entry name" value="GNAT"/>
    <property type="match status" value="1"/>
</dbReference>
<evidence type="ECO:0000256" key="4">
    <source>
        <dbReference type="ARBA" id="ARBA00022679"/>
    </source>
</evidence>
<dbReference type="PIRSF" id="PIRSF000423">
    <property type="entry name" value="ArgA"/>
    <property type="match status" value="1"/>
</dbReference>
<gene>
    <name evidence="8" type="ORF">METZ01_LOCUS146449</name>
</gene>
<dbReference type="Gene3D" id="3.40.1160.10">
    <property type="entry name" value="Acetylglutamate kinase-like"/>
    <property type="match status" value="1"/>
</dbReference>
<reference evidence="8" key="1">
    <citation type="submission" date="2018-05" db="EMBL/GenBank/DDBJ databases">
        <authorList>
            <person name="Lanie J.A."/>
            <person name="Ng W.-L."/>
            <person name="Kazmierczak K.M."/>
            <person name="Andrzejewski T.M."/>
            <person name="Davidsen T.M."/>
            <person name="Wayne K.J."/>
            <person name="Tettelin H."/>
            <person name="Glass J.I."/>
            <person name="Rusch D."/>
            <person name="Podicherti R."/>
            <person name="Tsui H.-C.T."/>
            <person name="Winkler M.E."/>
        </authorList>
    </citation>
    <scope>NUCLEOTIDE SEQUENCE</scope>
</reference>
<dbReference type="NCBIfam" id="TIGR01890">
    <property type="entry name" value="N-Ac-Glu-synth"/>
    <property type="match status" value="1"/>
</dbReference>
<protein>
    <recommendedName>
        <fullName evidence="3">amino-acid N-acetyltransferase</fullName>
        <ecNumber evidence="3">2.3.1.1</ecNumber>
    </recommendedName>
</protein>
<dbReference type="GO" id="GO:0006526">
    <property type="term" value="P:L-arginine biosynthetic process"/>
    <property type="evidence" value="ECO:0007669"/>
    <property type="project" value="UniProtKB-UniPathway"/>
</dbReference>
<proteinExistence type="inferred from homology"/>
<comment type="pathway">
    <text evidence="1">Amino-acid biosynthesis; L-arginine biosynthesis; N(2)-acetyl-L-ornithine from L-glutamate: step 1/4.</text>
</comment>
<dbReference type="UniPathway" id="UPA00068">
    <property type="reaction ID" value="UER00106"/>
</dbReference>
<dbReference type="Gene3D" id="3.40.630.30">
    <property type="match status" value="1"/>
</dbReference>
<organism evidence="8">
    <name type="scientific">marine metagenome</name>
    <dbReference type="NCBI Taxonomy" id="408172"/>
    <lineage>
        <taxon>unclassified sequences</taxon>
        <taxon>metagenomes</taxon>
        <taxon>ecological metagenomes</taxon>
    </lineage>
</organism>
<evidence type="ECO:0000259" key="7">
    <source>
        <dbReference type="PROSITE" id="PS51186"/>
    </source>
</evidence>
<evidence type="ECO:0000313" key="8">
    <source>
        <dbReference type="EMBL" id="SVA93595.1"/>
    </source>
</evidence>
<dbReference type="PANTHER" id="PTHR30602">
    <property type="entry name" value="AMINO-ACID ACETYLTRANSFERASE"/>
    <property type="match status" value="1"/>
</dbReference>
<feature type="domain" description="N-acetyltransferase" evidence="7">
    <location>
        <begin position="288"/>
        <end position="434"/>
    </location>
</feature>
<name>A0A381ZWB8_9ZZZZ</name>
<dbReference type="CDD" id="cd04301">
    <property type="entry name" value="NAT_SF"/>
    <property type="match status" value="1"/>
</dbReference>
<keyword evidence="4" id="KW-0808">Transferase</keyword>
<comment type="catalytic activity">
    <reaction evidence="6">
        <text>L-glutamate + acetyl-CoA = N-acetyl-L-glutamate + CoA + H(+)</text>
        <dbReference type="Rhea" id="RHEA:24292"/>
        <dbReference type="ChEBI" id="CHEBI:15378"/>
        <dbReference type="ChEBI" id="CHEBI:29985"/>
        <dbReference type="ChEBI" id="CHEBI:44337"/>
        <dbReference type="ChEBI" id="CHEBI:57287"/>
        <dbReference type="ChEBI" id="CHEBI:57288"/>
        <dbReference type="EC" id="2.3.1.1"/>
    </reaction>
</comment>
<dbReference type="InterPro" id="IPR010167">
    <property type="entry name" value="NH2A_AcTrfase"/>
</dbReference>
<dbReference type="EC" id="2.3.1.1" evidence="3"/>
<comment type="similarity">
    <text evidence="2">Belongs to the acetyltransferase family. ArgA subfamily.</text>
</comment>
<dbReference type="InterPro" id="IPR036393">
    <property type="entry name" value="AceGlu_kinase-like_sf"/>
</dbReference>
<accession>A0A381ZWB8</accession>
<dbReference type="AlphaFoldDB" id="A0A381ZWB8"/>
<dbReference type="SUPFAM" id="SSF55729">
    <property type="entry name" value="Acyl-CoA N-acyltransferases (Nat)"/>
    <property type="match status" value="1"/>
</dbReference>
<dbReference type="PANTHER" id="PTHR30602:SF12">
    <property type="entry name" value="AMINO-ACID ACETYLTRANSFERASE NAGS1, CHLOROPLASTIC-RELATED"/>
    <property type="match status" value="1"/>
</dbReference>
<evidence type="ECO:0000256" key="2">
    <source>
        <dbReference type="ARBA" id="ARBA00009145"/>
    </source>
</evidence>
<dbReference type="Pfam" id="PF00696">
    <property type="entry name" value="AA_kinase"/>
    <property type="match status" value="1"/>
</dbReference>
<evidence type="ECO:0000256" key="3">
    <source>
        <dbReference type="ARBA" id="ARBA00012697"/>
    </source>
</evidence>
<evidence type="ECO:0000256" key="1">
    <source>
        <dbReference type="ARBA" id="ARBA00004925"/>
    </source>
</evidence>
<dbReference type="GO" id="GO:0004042">
    <property type="term" value="F:L-glutamate N-acetyltransferase activity"/>
    <property type="evidence" value="ECO:0007669"/>
    <property type="project" value="InterPro"/>
</dbReference>